<accession>A0A1H6UTG3</accession>
<proteinExistence type="inferred from homology"/>
<protein>
    <submittedName>
        <fullName evidence="11">Dyp-type peroxidase family</fullName>
    </submittedName>
</protein>
<dbReference type="Pfam" id="PF21105">
    <property type="entry name" value="DyP_N"/>
    <property type="match status" value="1"/>
</dbReference>
<evidence type="ECO:0000256" key="5">
    <source>
        <dbReference type="ARBA" id="ARBA00022729"/>
    </source>
</evidence>
<dbReference type="RefSeq" id="WP_090335709.1">
    <property type="nucleotide sequence ID" value="NZ_FNXY01000004.1"/>
</dbReference>
<keyword evidence="5" id="KW-0732">Signal</keyword>
<gene>
    <name evidence="11" type="ORF">SAMN04487995_2723</name>
</gene>
<dbReference type="GO" id="GO:0005829">
    <property type="term" value="C:cytosol"/>
    <property type="evidence" value="ECO:0007669"/>
    <property type="project" value="TreeGrafter"/>
</dbReference>
<evidence type="ECO:0000256" key="7">
    <source>
        <dbReference type="ARBA" id="ARBA00023004"/>
    </source>
</evidence>
<dbReference type="InterPro" id="IPR049509">
    <property type="entry name" value="DyP_N"/>
</dbReference>
<evidence type="ECO:0000256" key="6">
    <source>
        <dbReference type="ARBA" id="ARBA00023002"/>
    </source>
</evidence>
<evidence type="ECO:0000256" key="4">
    <source>
        <dbReference type="ARBA" id="ARBA00022723"/>
    </source>
</evidence>
<dbReference type="STRING" id="408657.SAMN04487995_2723"/>
<comment type="similarity">
    <text evidence="8">Belongs to the DyP-type peroxidase family.</text>
</comment>
<evidence type="ECO:0000259" key="9">
    <source>
        <dbReference type="Pfam" id="PF20628"/>
    </source>
</evidence>
<dbReference type="PANTHER" id="PTHR30521:SF4">
    <property type="entry name" value="DEFERROCHELATASE"/>
    <property type="match status" value="1"/>
</dbReference>
<comment type="cofactor">
    <cofactor evidence="1">
        <name>heme b</name>
        <dbReference type="ChEBI" id="CHEBI:60344"/>
    </cofactor>
</comment>
<feature type="domain" description="DyP dimeric alpha+beta barrel" evidence="10">
    <location>
        <begin position="18"/>
        <end position="156"/>
    </location>
</feature>
<dbReference type="OrthoDB" id="9781066at2"/>
<dbReference type="SUPFAM" id="SSF54909">
    <property type="entry name" value="Dimeric alpha+beta barrel"/>
    <property type="match status" value="1"/>
</dbReference>
<dbReference type="InterPro" id="IPR048328">
    <property type="entry name" value="Dyp_perox_C"/>
</dbReference>
<dbReference type="Pfam" id="PF20628">
    <property type="entry name" value="Dyp_perox_C"/>
    <property type="match status" value="1"/>
</dbReference>
<evidence type="ECO:0000256" key="8">
    <source>
        <dbReference type="ARBA" id="ARBA00025737"/>
    </source>
</evidence>
<dbReference type="InterPro" id="IPR011008">
    <property type="entry name" value="Dimeric_a/b-barrel"/>
</dbReference>
<evidence type="ECO:0000313" key="12">
    <source>
        <dbReference type="Proteomes" id="UP000199532"/>
    </source>
</evidence>
<evidence type="ECO:0000259" key="10">
    <source>
        <dbReference type="Pfam" id="PF21105"/>
    </source>
</evidence>
<dbReference type="InterPro" id="IPR006314">
    <property type="entry name" value="Dyp_peroxidase"/>
</dbReference>
<reference evidence="11 12" key="1">
    <citation type="submission" date="2016-10" db="EMBL/GenBank/DDBJ databases">
        <authorList>
            <person name="de Groot N.N."/>
        </authorList>
    </citation>
    <scope>NUCLEOTIDE SEQUENCE [LARGE SCALE GENOMIC DNA]</scope>
    <source>
        <strain evidence="11 12">DSM 19938</strain>
    </source>
</reference>
<keyword evidence="6" id="KW-0560">Oxidoreductase</keyword>
<dbReference type="GO" id="GO:0020037">
    <property type="term" value="F:heme binding"/>
    <property type="evidence" value="ECO:0007669"/>
    <property type="project" value="InterPro"/>
</dbReference>
<keyword evidence="4" id="KW-0479">Metal-binding</keyword>
<evidence type="ECO:0000256" key="2">
    <source>
        <dbReference type="ARBA" id="ARBA00022559"/>
    </source>
</evidence>
<keyword evidence="2 11" id="KW-0575">Peroxidase</keyword>
<organism evidence="11 12">
    <name type="scientific">Dyadobacter koreensis</name>
    <dbReference type="NCBI Taxonomy" id="408657"/>
    <lineage>
        <taxon>Bacteria</taxon>
        <taxon>Pseudomonadati</taxon>
        <taxon>Bacteroidota</taxon>
        <taxon>Cytophagia</taxon>
        <taxon>Cytophagales</taxon>
        <taxon>Spirosomataceae</taxon>
        <taxon>Dyadobacter</taxon>
    </lineage>
</organism>
<name>A0A1H6UTG3_9BACT</name>
<dbReference type="PANTHER" id="PTHR30521">
    <property type="entry name" value="DEFERROCHELATASE/PEROXIDASE"/>
    <property type="match status" value="1"/>
</dbReference>
<dbReference type="AlphaFoldDB" id="A0A1H6UTG3"/>
<dbReference type="Proteomes" id="UP000199532">
    <property type="component" value="Unassembled WGS sequence"/>
</dbReference>
<dbReference type="NCBIfam" id="TIGR01413">
    <property type="entry name" value="Dyp_perox_fam"/>
    <property type="match status" value="1"/>
</dbReference>
<feature type="domain" description="Dyp-type peroxidase C-terminal" evidence="9">
    <location>
        <begin position="289"/>
        <end position="389"/>
    </location>
</feature>
<dbReference type="GO" id="GO:0004601">
    <property type="term" value="F:peroxidase activity"/>
    <property type="evidence" value="ECO:0007669"/>
    <property type="project" value="UniProtKB-KW"/>
</dbReference>
<dbReference type="EMBL" id="FNXY01000004">
    <property type="protein sequence ID" value="SEI95538.1"/>
    <property type="molecule type" value="Genomic_DNA"/>
</dbReference>
<evidence type="ECO:0000313" key="11">
    <source>
        <dbReference type="EMBL" id="SEI95538.1"/>
    </source>
</evidence>
<evidence type="ECO:0000256" key="3">
    <source>
        <dbReference type="ARBA" id="ARBA00022617"/>
    </source>
</evidence>
<keyword evidence="7" id="KW-0408">Iron</keyword>
<dbReference type="PROSITE" id="PS51404">
    <property type="entry name" value="DYP_PEROXIDASE"/>
    <property type="match status" value="1"/>
</dbReference>
<evidence type="ECO:0000256" key="1">
    <source>
        <dbReference type="ARBA" id="ARBA00001970"/>
    </source>
</evidence>
<keyword evidence="12" id="KW-1185">Reference proteome</keyword>
<sequence length="461" mass="51833">MRLIDQRDFAQNDFLKKLQGNILKGHGRDHTTHVFMHFRVGYEQDARDWIKTLAAENLTSFRQQLKERDLFKKHKTPGNVFCSFYLTPGGYKYLGFGDVEDRFEDAAFNAGMKNRLDINQDPDPQQWEEGLAGDIHAMLLIADDDALKMGKLAKELLVKLEFFAEINTVEYGSAIRNANGDGLEHFGYVDGISQPLFLKDEVDDYVADHGITDLGTAHFDPTADTDLVLIEDPYEAGNNSFGSFFVFRKLEQNVKEFKEAEKNLGLGDLGGAYIVGRFEDGSPVVLTDEEGMINSGGYNNFDYSSDPSGGKCPHFAHVRKTNPRHDFFNGDDHKSHIMARRGIPFGHRNVNTALDPIHAQMPTGGVGLLFMSYQRSIENQFEFIQNAWSNNASFPPIPKPDDTGVDIIIGHPHVTNPPPRNYNFPSDYGADTRTPLTVEQFVTMKGGEYFFAPSIPFLENL</sequence>
<dbReference type="GO" id="GO:0046872">
    <property type="term" value="F:metal ion binding"/>
    <property type="evidence" value="ECO:0007669"/>
    <property type="project" value="UniProtKB-KW"/>
</dbReference>
<keyword evidence="3" id="KW-0349">Heme</keyword>